<dbReference type="SUPFAM" id="SSF56672">
    <property type="entry name" value="DNA/RNA polymerases"/>
    <property type="match status" value="1"/>
</dbReference>
<dbReference type="PANTHER" id="PTHR11439">
    <property type="entry name" value="GAG-POL-RELATED RETROTRANSPOSON"/>
    <property type="match status" value="1"/>
</dbReference>
<reference evidence="5" key="1">
    <citation type="journal article" date="2019" name="Sci. Rep.">
        <title>Draft genome of Tanacetum cinerariifolium, the natural source of mosquito coil.</title>
        <authorList>
            <person name="Yamashiro T."/>
            <person name="Shiraishi A."/>
            <person name="Satake H."/>
            <person name="Nakayama K."/>
        </authorList>
    </citation>
    <scope>NUCLEOTIDE SEQUENCE</scope>
</reference>
<feature type="domain" description="Reverse transcriptase Ty1/copia-type" evidence="3">
    <location>
        <begin position="427"/>
        <end position="578"/>
    </location>
</feature>
<feature type="non-terminal residue" evidence="5">
    <location>
        <position position="1"/>
    </location>
</feature>
<feature type="domain" description="GAG-pre-integrase" evidence="4">
    <location>
        <begin position="1566"/>
        <end position="1612"/>
    </location>
</feature>
<dbReference type="Pfam" id="PF14223">
    <property type="entry name" value="Retrotran_gag_2"/>
    <property type="match status" value="1"/>
</dbReference>
<proteinExistence type="predicted"/>
<dbReference type="InterPro" id="IPR025724">
    <property type="entry name" value="GAG-pre-integrase_dom"/>
</dbReference>
<feature type="region of interest" description="Disordered" evidence="2">
    <location>
        <begin position="366"/>
        <end position="399"/>
    </location>
</feature>
<organism evidence="5">
    <name type="scientific">Tanacetum cinerariifolium</name>
    <name type="common">Dalmatian daisy</name>
    <name type="synonym">Chrysanthemum cinerariifolium</name>
    <dbReference type="NCBI Taxonomy" id="118510"/>
    <lineage>
        <taxon>Eukaryota</taxon>
        <taxon>Viridiplantae</taxon>
        <taxon>Streptophyta</taxon>
        <taxon>Embryophyta</taxon>
        <taxon>Tracheophyta</taxon>
        <taxon>Spermatophyta</taxon>
        <taxon>Magnoliopsida</taxon>
        <taxon>eudicotyledons</taxon>
        <taxon>Gunneridae</taxon>
        <taxon>Pentapetalae</taxon>
        <taxon>asterids</taxon>
        <taxon>campanulids</taxon>
        <taxon>Asterales</taxon>
        <taxon>Asteraceae</taxon>
        <taxon>Asteroideae</taxon>
        <taxon>Anthemideae</taxon>
        <taxon>Anthemidinae</taxon>
        <taxon>Tanacetum</taxon>
    </lineage>
</organism>
<evidence type="ECO:0000256" key="1">
    <source>
        <dbReference type="SAM" id="Coils"/>
    </source>
</evidence>
<protein>
    <submittedName>
        <fullName evidence="5">Uncharacterized mitochondrial protein AtMg00810-like</fullName>
    </submittedName>
</protein>
<feature type="coiled-coil region" evidence="1">
    <location>
        <begin position="1400"/>
        <end position="1434"/>
    </location>
</feature>
<sequence>DAKDPGNEDNKEPRVSQEKDSNVNSTNNINTVSPIANADGIKNNAVDNDIVYGCANDLNIPNLEKIVYLDDDEDVGAEADMTNLDTNIPGYTQEEGINYDEVFTPVARIEAIRLFLAYASFKDFIVYQMDVKSAFLYGRIEEEVYVCQHPKFEDPKFLDRVYKVEKALYGLHQAHRAWTSNSVSEDISNKVKDSLDAPLVKKLVSDDKLEKKIIFPTVAKIEFVKHKQQEKPVRKPIKPKEVNTARPNSSVVNAVRANQFNAVKASTCTKLNSASITLKKHNYVDARGRSKHMTRNMYYLSEYKDIDGGYVAFGGDPKGGKITGKGKISTGGLTCLFANATLDESNLWHKRLGHINFKTMNKLDSPGDGFKPLGEEEKKNAKDPGNEDNEDPRVSQEKNLNVNITNNINTISPTANAADIKDNAVDKIKEEVYVCHPLRFEDPEFPNRVYKVEKALYGLHQAPRAWYETLFTYLLDNGFHRGQIDKTLFIKRLKGDILLVQVYVDDIIFGSTRKEMCTKFEKMMPMEFHMSSMGELTFFFRLQVTQKDDGIFISQNKYMDEILKKFGLSTVKTANTSMKTLKPLMKDENAKDIDVHLYRSMIGSLMHLTSLRPDIMFAVCACARFQVTHKVSHLHDVKRIFRYLKGQPKLGLWYPKDSTFNLEAYIDSDYASVSLDRISITRGCQFLRSRLLSWQCKRQTIDANSTTEAERLYTNDDWNVVKQLLRIEFRLTLLMLLGKLTTAVDVNAVEEKPTESEGFVQIIDFLNANPIKYALTVNPTIYTSCIKQFWATAKVNTINGEEQIQAIMDKKKVIIIETSVRSDLQLEDDEDKAVYEEMYDSVGRVTTTTGLHAKHDRGIISSSRRIEFLDESSLGDQEDASKHRRIIDNLDADKGVTLVNETQGMNDQDMFDTGVLDDEEVVAEKEVSTANPVTTAGEVVTTAGVEVSAAALKSAKPMVKEPSIHVSAASTLPKVSAVSTTSTTVTTTPPKAKGIIMQEPEETIIRTTTVPSQSSKDKNLEAQLQAELIEEERLSRQKEEEANIALIAEWDDVQAMMDADHELPERLQAEEQGELSIKERLKLFVELTNQRKKHFARLIAEEKRRKAPTKAQKRNQMYEKLSRKNELKARSTLLMALPNEHQLKFNSYKTAKSLMEAIEKRFGEIYDRLQNLTSQLEIHRETISQEDLNLKLLRSLPSEWKTHTLIWRNKPDLETLSMDDLYNNLKIYEAEVMGSSSTTQNTQNIAFVSSNNINNTNKAVNTSHGVSAASSKTDAFNLPNVDSLSDAVIYFFFASQCNSPQLDNEDLKQIDLDDLEEIDLKWASKHQDNKKRETTTRNVLVHETTSNALHYDNLIKNFNKSQFNLGAYKAGLEYVEARLEVYKKNDDVFEDDIKILKLDVMFKDKAITDLRQKYEKAKKERDDLKLNLEKFEGEGYHEVPPPYTGNFMPPKPDLVFGDEHVVSDSVTSLSGFAKIEVKTSESKLKNGNPQQELQEKEVIDSGRSRHMTKNMSYLSKYEEINGGYVAFRRDPKGGKITDTKYVVLFPNFKLLDESQVLLRVPRKNNMYSVDLRNVSPLGGLTYLFAKATLYESNLWHRRLGHINFKTMNKLVEAVNTACYVQKRVLVIKPHNKTPYELFLGRKYALSFMRPFGCSVTILNTLDHLGLKTSEDEVTDNAGKKSTEVPRKENEVHDPVKQGRERAPRNEFKSVFGQDKDANHNRMFTPVSAAGSTYVYLGGSIPIDAATLPNADLPNDPLMPDLEDTADTRIFNDVYDDREVGAEADTNNLKLLKVFSPIPTTRVHKDHPKKQIIGDPLSALQTKRMTKASQEHAMKLLCDEFEKMMHKRFQMSSIRELALVKQKDNGIFISQDKYAADILKKFDFSLVKTASTLIETNKALLKDEEAHDMDVHLYRSMIGSLMYLTVSRPDIMFAVCACARFQVTPKVSHLHAVKRIFRYLKGQPRFGLWYPRDSPFDLEAFLDSDYAGASLDRKSTIGGCQCLGKRLISWQCKKQTVVANSTTKAGYVAAASCFGQV</sequence>
<feature type="compositionally biased region" description="Basic and acidic residues" evidence="2">
    <location>
        <begin position="1677"/>
        <end position="1702"/>
    </location>
</feature>
<evidence type="ECO:0000313" key="5">
    <source>
        <dbReference type="EMBL" id="GEU39976.1"/>
    </source>
</evidence>
<feature type="region of interest" description="Disordered" evidence="2">
    <location>
        <begin position="1670"/>
        <end position="1702"/>
    </location>
</feature>
<dbReference type="Pfam" id="PF13976">
    <property type="entry name" value="gag_pre-integrs"/>
    <property type="match status" value="2"/>
</dbReference>
<dbReference type="PANTHER" id="PTHR11439:SF495">
    <property type="entry name" value="REVERSE TRANSCRIPTASE, RNA-DEPENDENT DNA POLYMERASE-RELATED"/>
    <property type="match status" value="1"/>
</dbReference>
<dbReference type="InterPro" id="IPR013103">
    <property type="entry name" value="RVT_2"/>
</dbReference>
<feature type="compositionally biased region" description="Basic and acidic residues" evidence="2">
    <location>
        <begin position="1"/>
        <end position="21"/>
    </location>
</feature>
<feature type="domain" description="GAG-pre-integrase" evidence="4">
    <location>
        <begin position="338"/>
        <end position="364"/>
    </location>
</feature>
<dbReference type="CDD" id="cd09272">
    <property type="entry name" value="RNase_HI_RT_Ty1"/>
    <property type="match status" value="1"/>
</dbReference>
<keyword evidence="1" id="KW-0175">Coiled coil</keyword>
<dbReference type="EMBL" id="BKCJ010001241">
    <property type="protein sequence ID" value="GEU39976.1"/>
    <property type="molecule type" value="Genomic_DNA"/>
</dbReference>
<evidence type="ECO:0000256" key="2">
    <source>
        <dbReference type="SAM" id="MobiDB-lite"/>
    </source>
</evidence>
<comment type="caution">
    <text evidence="5">The sequence shown here is derived from an EMBL/GenBank/DDBJ whole genome shotgun (WGS) entry which is preliminary data.</text>
</comment>
<gene>
    <name evidence="5" type="ORF">Tci_011954</name>
</gene>
<evidence type="ECO:0000259" key="4">
    <source>
        <dbReference type="Pfam" id="PF13976"/>
    </source>
</evidence>
<feature type="compositionally biased region" description="Basic and acidic residues" evidence="2">
    <location>
        <begin position="373"/>
        <end position="396"/>
    </location>
</feature>
<evidence type="ECO:0000259" key="3">
    <source>
        <dbReference type="Pfam" id="PF07727"/>
    </source>
</evidence>
<name>A0A6L2JSI1_TANCI</name>
<feature type="compositionally biased region" description="Low complexity" evidence="2">
    <location>
        <begin position="22"/>
        <end position="33"/>
    </location>
</feature>
<dbReference type="InterPro" id="IPR043502">
    <property type="entry name" value="DNA/RNA_pol_sf"/>
</dbReference>
<feature type="region of interest" description="Disordered" evidence="2">
    <location>
        <begin position="1"/>
        <end position="34"/>
    </location>
</feature>
<dbReference type="Pfam" id="PF07727">
    <property type="entry name" value="RVT_2"/>
    <property type="match status" value="2"/>
</dbReference>
<feature type="domain" description="Reverse transcriptase Ty1/copia-type" evidence="3">
    <location>
        <begin position="89"/>
        <end position="180"/>
    </location>
</feature>
<accession>A0A6L2JSI1</accession>